<evidence type="ECO:0000256" key="1">
    <source>
        <dbReference type="SAM" id="MobiDB-lite"/>
    </source>
</evidence>
<dbReference type="AlphaFoldDB" id="A0A5N5F9G5"/>
<reference evidence="3" key="2">
    <citation type="submission" date="2019-10" db="EMBL/GenBank/DDBJ databases">
        <title>A de novo genome assembly of a pear dwarfing rootstock.</title>
        <authorList>
            <person name="Wang F."/>
            <person name="Wang J."/>
            <person name="Li S."/>
            <person name="Zhang Y."/>
            <person name="Fang M."/>
            <person name="Ma L."/>
            <person name="Zhao Y."/>
            <person name="Jiang S."/>
        </authorList>
    </citation>
    <scope>NUCLEOTIDE SEQUENCE [LARGE SCALE GENOMIC DNA]</scope>
</reference>
<comment type="caution">
    <text evidence="2">The sequence shown here is derived from an EMBL/GenBank/DDBJ whole genome shotgun (WGS) entry which is preliminary data.</text>
</comment>
<organism evidence="2 3">
    <name type="scientific">Pyrus ussuriensis x Pyrus communis</name>
    <dbReference type="NCBI Taxonomy" id="2448454"/>
    <lineage>
        <taxon>Eukaryota</taxon>
        <taxon>Viridiplantae</taxon>
        <taxon>Streptophyta</taxon>
        <taxon>Embryophyta</taxon>
        <taxon>Tracheophyta</taxon>
        <taxon>Spermatophyta</taxon>
        <taxon>Magnoliopsida</taxon>
        <taxon>eudicotyledons</taxon>
        <taxon>Gunneridae</taxon>
        <taxon>Pentapetalae</taxon>
        <taxon>rosids</taxon>
        <taxon>fabids</taxon>
        <taxon>Rosales</taxon>
        <taxon>Rosaceae</taxon>
        <taxon>Amygdaloideae</taxon>
        <taxon>Maleae</taxon>
        <taxon>Pyrus</taxon>
    </lineage>
</organism>
<protein>
    <submittedName>
        <fullName evidence="2">Uncharacterized protein</fullName>
    </submittedName>
</protein>
<evidence type="ECO:0000313" key="3">
    <source>
        <dbReference type="Proteomes" id="UP000327157"/>
    </source>
</evidence>
<dbReference type="Proteomes" id="UP000327157">
    <property type="component" value="Chromosome 13"/>
</dbReference>
<feature type="compositionally biased region" description="Basic and acidic residues" evidence="1">
    <location>
        <begin position="268"/>
        <end position="304"/>
    </location>
</feature>
<reference evidence="2 3" key="3">
    <citation type="submission" date="2019-11" db="EMBL/GenBank/DDBJ databases">
        <title>A de novo genome assembly of a pear dwarfing rootstock.</title>
        <authorList>
            <person name="Wang F."/>
            <person name="Wang J."/>
            <person name="Li S."/>
            <person name="Zhang Y."/>
            <person name="Fang M."/>
            <person name="Ma L."/>
            <person name="Zhao Y."/>
            <person name="Jiang S."/>
        </authorList>
    </citation>
    <scope>NUCLEOTIDE SEQUENCE [LARGE SCALE GENOMIC DNA]</scope>
    <source>
        <strain evidence="2">S2</strain>
        <tissue evidence="2">Leaf</tissue>
    </source>
</reference>
<feature type="region of interest" description="Disordered" evidence="1">
    <location>
        <begin position="268"/>
        <end position="336"/>
    </location>
</feature>
<evidence type="ECO:0000313" key="2">
    <source>
        <dbReference type="EMBL" id="KAB2599587.1"/>
    </source>
</evidence>
<feature type="region of interest" description="Disordered" evidence="1">
    <location>
        <begin position="159"/>
        <end position="255"/>
    </location>
</feature>
<feature type="compositionally biased region" description="Acidic residues" evidence="1">
    <location>
        <begin position="225"/>
        <end position="243"/>
    </location>
</feature>
<dbReference type="EMBL" id="SMOL01000753">
    <property type="protein sequence ID" value="KAB2599587.1"/>
    <property type="molecule type" value="Genomic_DNA"/>
</dbReference>
<name>A0A5N5F9G5_9ROSA</name>
<feature type="compositionally biased region" description="Basic and acidic residues" evidence="1">
    <location>
        <begin position="169"/>
        <end position="182"/>
    </location>
</feature>
<accession>A0A5N5F9G5</accession>
<gene>
    <name evidence="2" type="ORF">D8674_009858</name>
</gene>
<reference evidence="2 3" key="1">
    <citation type="submission" date="2019-09" db="EMBL/GenBank/DDBJ databases">
        <authorList>
            <person name="Ou C."/>
        </authorList>
    </citation>
    <scope>NUCLEOTIDE SEQUENCE [LARGE SCALE GENOMIC DNA]</scope>
    <source>
        <strain evidence="2">S2</strain>
        <tissue evidence="2">Leaf</tissue>
    </source>
</reference>
<sequence length="336" mass="38472">MGFNTFKDFKLKPDYQAQKVTLKLEKEVKTKQKSKKKRWVPFFSTPDFCWREKLKLRAAECGVSSGFQWLRRKIEGFDMGWYVREDPDETTPTYFGGKVTYIDNCDKDLMSLPMINDMVEAVGYISGPSKLVIEEISSSEGDVGPTPLKPIRYRGLLVGERNADSGNGQKEKNGEGPEENKGKSVAKVGEEDTEVEEGDTKVGERDVGEGDVEVFFDVPISFEGNIEEENEEAVEEDDSEFEESEYRSDADNPVFSKFDGIVEENAREFEHRIEGNSEQTYKRDSEQRSARQSEQSWEREKEQKEEEFDTATLEQNVVDDPDYNSDVLESVHSEDE</sequence>
<feature type="compositionally biased region" description="Basic and acidic residues" evidence="1">
    <location>
        <begin position="198"/>
        <end position="208"/>
    </location>
</feature>
<proteinExistence type="predicted"/>
<keyword evidence="3" id="KW-1185">Reference proteome</keyword>